<dbReference type="EMBL" id="CAMGYJ010000008">
    <property type="protein sequence ID" value="CAI0467868.1"/>
    <property type="molecule type" value="Genomic_DNA"/>
</dbReference>
<organism evidence="2 3">
    <name type="scientific">Linum tenue</name>
    <dbReference type="NCBI Taxonomy" id="586396"/>
    <lineage>
        <taxon>Eukaryota</taxon>
        <taxon>Viridiplantae</taxon>
        <taxon>Streptophyta</taxon>
        <taxon>Embryophyta</taxon>
        <taxon>Tracheophyta</taxon>
        <taxon>Spermatophyta</taxon>
        <taxon>Magnoliopsida</taxon>
        <taxon>eudicotyledons</taxon>
        <taxon>Gunneridae</taxon>
        <taxon>Pentapetalae</taxon>
        <taxon>rosids</taxon>
        <taxon>fabids</taxon>
        <taxon>Malpighiales</taxon>
        <taxon>Linaceae</taxon>
        <taxon>Linum</taxon>
    </lineage>
</organism>
<keyword evidence="1" id="KW-0812">Transmembrane</keyword>
<dbReference type="InterPro" id="IPR029058">
    <property type="entry name" value="AB_hydrolase_fold"/>
</dbReference>
<feature type="transmembrane region" description="Helical" evidence="1">
    <location>
        <begin position="15"/>
        <end position="33"/>
    </location>
</feature>
<protein>
    <submittedName>
        <fullName evidence="2">Uncharacterized protein</fullName>
    </submittedName>
</protein>
<keyword evidence="1" id="KW-1133">Transmembrane helix</keyword>
<sequence>MYTYCGTKSNHIERLFAGVSFLLRIIIIVHGFLCRKRARHRANVKSQGSDIQIKTFSIGIRKFSIEISRFFFVLFQGYILGNPGTSGEFDKNARIPSAHGMALISDELYQVFNSSHHHLAALLPYKQRIFRDFEVKLITSTKE</sequence>
<evidence type="ECO:0000256" key="1">
    <source>
        <dbReference type="SAM" id="Phobius"/>
    </source>
</evidence>
<comment type="caution">
    <text evidence="2">The sequence shown here is derived from an EMBL/GenBank/DDBJ whole genome shotgun (WGS) entry which is preliminary data.</text>
</comment>
<evidence type="ECO:0000313" key="3">
    <source>
        <dbReference type="Proteomes" id="UP001154282"/>
    </source>
</evidence>
<keyword evidence="1" id="KW-0472">Membrane</keyword>
<reference evidence="2" key="1">
    <citation type="submission" date="2022-08" db="EMBL/GenBank/DDBJ databases">
        <authorList>
            <person name="Gutierrez-Valencia J."/>
        </authorList>
    </citation>
    <scope>NUCLEOTIDE SEQUENCE</scope>
</reference>
<keyword evidence="3" id="KW-1185">Reference proteome</keyword>
<dbReference type="Proteomes" id="UP001154282">
    <property type="component" value="Unassembled WGS sequence"/>
</dbReference>
<dbReference type="AlphaFoldDB" id="A0AAV0PAJ4"/>
<dbReference type="Gene3D" id="3.40.50.1820">
    <property type="entry name" value="alpha/beta hydrolase"/>
    <property type="match status" value="1"/>
</dbReference>
<name>A0AAV0PAJ4_9ROSI</name>
<evidence type="ECO:0000313" key="2">
    <source>
        <dbReference type="EMBL" id="CAI0467868.1"/>
    </source>
</evidence>
<proteinExistence type="predicted"/>
<accession>A0AAV0PAJ4</accession>
<gene>
    <name evidence="2" type="ORF">LITE_LOCUS37608</name>
</gene>